<evidence type="ECO:0000313" key="2">
    <source>
        <dbReference type="EMBL" id="CAF1573281.1"/>
    </source>
</evidence>
<keyword evidence="3" id="KW-1185">Reference proteome</keyword>
<dbReference type="Proteomes" id="UP000663852">
    <property type="component" value="Unassembled WGS sequence"/>
</dbReference>
<gene>
    <name evidence="1" type="ORF">EDS130_LOCUS23039</name>
    <name evidence="2" type="ORF">XAT740_LOCUS44694</name>
</gene>
<protein>
    <submittedName>
        <fullName evidence="2">Uncharacterized protein</fullName>
    </submittedName>
</protein>
<reference evidence="2" key="1">
    <citation type="submission" date="2021-02" db="EMBL/GenBank/DDBJ databases">
        <authorList>
            <person name="Nowell W R."/>
        </authorList>
    </citation>
    <scope>NUCLEOTIDE SEQUENCE</scope>
</reference>
<dbReference type="OrthoDB" id="10046521at2759"/>
<dbReference type="EMBL" id="CAJNOJ010000124">
    <property type="protein sequence ID" value="CAF1159078.1"/>
    <property type="molecule type" value="Genomic_DNA"/>
</dbReference>
<sequence>MAVTAQSIFDNLKAAHPEDNLVVYKYTRPGGASSYFGTQLLNIDLNDDEVLTAYKLSESSGPWMNEAEIKSKAFPFVYDTRSVTDNGRRRTILKVSLKVAFPNHYVNVFIFGSGWSRNNRSKGAAAFKNEYGSDVDIVLS</sequence>
<evidence type="ECO:0000313" key="1">
    <source>
        <dbReference type="EMBL" id="CAF1159078.1"/>
    </source>
</evidence>
<proteinExistence type="predicted"/>
<organism evidence="2 3">
    <name type="scientific">Adineta ricciae</name>
    <name type="common">Rotifer</name>
    <dbReference type="NCBI Taxonomy" id="249248"/>
    <lineage>
        <taxon>Eukaryota</taxon>
        <taxon>Metazoa</taxon>
        <taxon>Spiralia</taxon>
        <taxon>Gnathifera</taxon>
        <taxon>Rotifera</taxon>
        <taxon>Eurotatoria</taxon>
        <taxon>Bdelloidea</taxon>
        <taxon>Adinetida</taxon>
        <taxon>Adinetidae</taxon>
        <taxon>Adineta</taxon>
    </lineage>
</organism>
<accession>A0A815YRD6</accession>
<dbReference type="Proteomes" id="UP000663828">
    <property type="component" value="Unassembled WGS sequence"/>
</dbReference>
<dbReference type="AlphaFoldDB" id="A0A815YRD6"/>
<dbReference type="EMBL" id="CAJNOR010005705">
    <property type="protein sequence ID" value="CAF1573281.1"/>
    <property type="molecule type" value="Genomic_DNA"/>
</dbReference>
<comment type="caution">
    <text evidence="2">The sequence shown here is derived from an EMBL/GenBank/DDBJ whole genome shotgun (WGS) entry which is preliminary data.</text>
</comment>
<name>A0A815YRD6_ADIRI</name>
<evidence type="ECO:0000313" key="3">
    <source>
        <dbReference type="Proteomes" id="UP000663828"/>
    </source>
</evidence>